<evidence type="ECO:0000256" key="3">
    <source>
        <dbReference type="ARBA" id="ARBA00022840"/>
    </source>
</evidence>
<dbReference type="PROSITE" id="PS50893">
    <property type="entry name" value="ABC_TRANSPORTER_2"/>
    <property type="match status" value="1"/>
</dbReference>
<evidence type="ECO:0000259" key="4">
    <source>
        <dbReference type="PROSITE" id="PS50893"/>
    </source>
</evidence>
<sequence>MNVIEVKDLKRYFTIYKRPPGITGIFKSMIKPKRIIKKAVDGISFNVTKGEIVGILGPNGAGKSTTIKMLTGILVPTEGIVRVNGREPFKNRIKNAMEIGVVFGQRTQLWWNLPLRESFDLIRTIYKIPTEIYNKNYKIFSEILELDRFIDTPVRQLSLGQRMRAEIGASLLHNPKIVFFDEPTIGLDVVAKQRIREFIKRVNEKSNVTVILTTHDMGDIEKLCDRIIIIDNGKIIYDGSINKIKEIYAKERVLVVDFEIEPVDFELTMGRVIKEEGTRKHILFNRDECSAPELVNYLSAKYSIKDFMLKETDIEHIIGHIYEHKFK</sequence>
<organism evidence="5 6">
    <name type="scientific">Anoxybacter fermentans</name>
    <dbReference type="NCBI Taxonomy" id="1323375"/>
    <lineage>
        <taxon>Bacteria</taxon>
        <taxon>Bacillati</taxon>
        <taxon>Bacillota</taxon>
        <taxon>Clostridia</taxon>
        <taxon>Halanaerobiales</taxon>
        <taxon>Anoxybacter</taxon>
    </lineage>
</organism>
<keyword evidence="1" id="KW-0813">Transport</keyword>
<evidence type="ECO:0000256" key="2">
    <source>
        <dbReference type="ARBA" id="ARBA00022741"/>
    </source>
</evidence>
<evidence type="ECO:0000313" key="5">
    <source>
        <dbReference type="EMBL" id="AZR74380.1"/>
    </source>
</evidence>
<dbReference type="KEGG" id="aft:BBF96_13880"/>
<proteinExistence type="predicted"/>
<dbReference type="GO" id="GO:0005524">
    <property type="term" value="F:ATP binding"/>
    <property type="evidence" value="ECO:0007669"/>
    <property type="project" value="UniProtKB-KW"/>
</dbReference>
<dbReference type="PANTHER" id="PTHR42711">
    <property type="entry name" value="ABC TRANSPORTER ATP-BINDING PROTEIN"/>
    <property type="match status" value="1"/>
</dbReference>
<dbReference type="InterPro" id="IPR003593">
    <property type="entry name" value="AAA+_ATPase"/>
</dbReference>
<dbReference type="GO" id="GO:0016887">
    <property type="term" value="F:ATP hydrolysis activity"/>
    <property type="evidence" value="ECO:0007669"/>
    <property type="project" value="InterPro"/>
</dbReference>
<dbReference type="InterPro" id="IPR017871">
    <property type="entry name" value="ABC_transporter-like_CS"/>
</dbReference>
<evidence type="ECO:0000313" key="6">
    <source>
        <dbReference type="Proteomes" id="UP000267250"/>
    </source>
</evidence>
<dbReference type="AlphaFoldDB" id="A0A3S9T1H8"/>
<dbReference type="EMBL" id="CP016379">
    <property type="protein sequence ID" value="AZR74380.1"/>
    <property type="molecule type" value="Genomic_DNA"/>
</dbReference>
<dbReference type="InterPro" id="IPR050763">
    <property type="entry name" value="ABC_transporter_ATP-binding"/>
</dbReference>
<gene>
    <name evidence="5" type="ORF">BBF96_13880</name>
</gene>
<dbReference type="OrthoDB" id="9804819at2"/>
<accession>A0A3S9T1H8</accession>
<dbReference type="Proteomes" id="UP000267250">
    <property type="component" value="Chromosome"/>
</dbReference>
<keyword evidence="6" id="KW-1185">Reference proteome</keyword>
<reference evidence="5 6" key="1">
    <citation type="submission" date="2016-07" db="EMBL/GenBank/DDBJ databases">
        <title>Genome and transcriptome analysis of iron-reducing fermentative bacteria Anoxybacter fermentans.</title>
        <authorList>
            <person name="Zeng X."/>
            <person name="Shao Z."/>
        </authorList>
    </citation>
    <scope>NUCLEOTIDE SEQUENCE [LARGE SCALE GENOMIC DNA]</scope>
    <source>
        <strain evidence="5 6">DY22613</strain>
    </source>
</reference>
<dbReference type="SUPFAM" id="SSF52540">
    <property type="entry name" value="P-loop containing nucleoside triphosphate hydrolases"/>
    <property type="match status" value="1"/>
</dbReference>
<evidence type="ECO:0000256" key="1">
    <source>
        <dbReference type="ARBA" id="ARBA00022448"/>
    </source>
</evidence>
<dbReference type="Pfam" id="PF00005">
    <property type="entry name" value="ABC_tran"/>
    <property type="match status" value="1"/>
</dbReference>
<dbReference type="Gene3D" id="3.40.50.300">
    <property type="entry name" value="P-loop containing nucleotide triphosphate hydrolases"/>
    <property type="match status" value="1"/>
</dbReference>
<dbReference type="RefSeq" id="WP_127017737.1">
    <property type="nucleotide sequence ID" value="NZ_CP016379.1"/>
</dbReference>
<keyword evidence="2" id="KW-0547">Nucleotide-binding</keyword>
<dbReference type="PROSITE" id="PS00211">
    <property type="entry name" value="ABC_TRANSPORTER_1"/>
    <property type="match status" value="1"/>
</dbReference>
<keyword evidence="3 5" id="KW-0067">ATP-binding</keyword>
<dbReference type="InterPro" id="IPR003439">
    <property type="entry name" value="ABC_transporter-like_ATP-bd"/>
</dbReference>
<dbReference type="SMART" id="SM00382">
    <property type="entry name" value="AAA"/>
    <property type="match status" value="1"/>
</dbReference>
<protein>
    <submittedName>
        <fullName evidence="5">Sugar ABC transporter ATP-binding protein</fullName>
    </submittedName>
</protein>
<name>A0A3S9T1H8_9FIRM</name>
<dbReference type="InterPro" id="IPR027417">
    <property type="entry name" value="P-loop_NTPase"/>
</dbReference>
<dbReference type="PANTHER" id="PTHR42711:SF1">
    <property type="entry name" value="ABC-TRANSPORT PROTEIN, ATP-BINDING COMPONENT"/>
    <property type="match status" value="1"/>
</dbReference>
<feature type="domain" description="ABC transporter" evidence="4">
    <location>
        <begin position="4"/>
        <end position="257"/>
    </location>
</feature>